<dbReference type="AlphaFoldDB" id="A0AAD3HFN8"/>
<keyword evidence="4" id="KW-1185">Reference proteome</keyword>
<evidence type="ECO:0000313" key="4">
    <source>
        <dbReference type="Proteomes" id="UP001054902"/>
    </source>
</evidence>
<reference evidence="3 4" key="1">
    <citation type="journal article" date="2021" name="Sci. Rep.">
        <title>The genome of the diatom Chaetoceros tenuissimus carries an ancient integrated fragment of an extant virus.</title>
        <authorList>
            <person name="Hongo Y."/>
            <person name="Kimura K."/>
            <person name="Takaki Y."/>
            <person name="Yoshida Y."/>
            <person name="Baba S."/>
            <person name="Kobayashi G."/>
            <person name="Nagasaki K."/>
            <person name="Hano T."/>
            <person name="Tomaru Y."/>
        </authorList>
    </citation>
    <scope>NUCLEOTIDE SEQUENCE [LARGE SCALE GENOMIC DNA]</scope>
    <source>
        <strain evidence="3 4">NIES-3715</strain>
    </source>
</reference>
<gene>
    <name evidence="3" type="ORF">CTEN210_17905</name>
</gene>
<organism evidence="3 4">
    <name type="scientific">Chaetoceros tenuissimus</name>
    <dbReference type="NCBI Taxonomy" id="426638"/>
    <lineage>
        <taxon>Eukaryota</taxon>
        <taxon>Sar</taxon>
        <taxon>Stramenopiles</taxon>
        <taxon>Ochrophyta</taxon>
        <taxon>Bacillariophyta</taxon>
        <taxon>Coscinodiscophyceae</taxon>
        <taxon>Chaetocerotophycidae</taxon>
        <taxon>Chaetocerotales</taxon>
        <taxon>Chaetocerotaceae</taxon>
        <taxon>Chaetoceros</taxon>
    </lineage>
</organism>
<evidence type="ECO:0000313" key="3">
    <source>
        <dbReference type="EMBL" id="GFH61429.1"/>
    </source>
</evidence>
<sequence length="469" mass="52120">MKLSILSTLSALISLTYLLKTEGAGLRASPNKKIESDTTRALETENSKFIECVVFENDGVSLPEQDELPQSLLCEEDYEEDTFGGTMYSLVGETASFFQEVNLDNGDVQIRFPEELVNLHDEVHFNEGTVSQITITFTGNDRRRKLVSLPSKGTMRLLIIAVGVPQSAYQIAVDTFGKNNRNLRNIYKNCSGNQLKINPSQVKGAVHGVLTIPPPANVCSYNYVKLSNYAKYHSKAMAAYGTATIDHYMFVLPNDNCVNFRGGQAWGEIGGRTTWVQANSQAFPIVQVHEVGHNMGFQHSATLTNSYGDGTDYMSNKAVWDKEGNKMCFNGAKLWYFNWYPNDNQLVRATTSTQTFKVVPLADVRKNRRISGGKLVLSVRSTSAHLFIWFNRAKQVNSGVTHDRNKVVVNMQSGKSMSSHKLSALSGGQTYTYHNFENGKTLYIKVNSINYSSNPYVAGDQASVSIWLG</sequence>
<accession>A0AAD3HFN8</accession>
<protein>
    <recommendedName>
        <fullName evidence="2">Peptidase M11 gametolysin domain-containing protein</fullName>
    </recommendedName>
</protein>
<dbReference type="EMBL" id="BLLK01000074">
    <property type="protein sequence ID" value="GFH61429.1"/>
    <property type="molecule type" value="Genomic_DNA"/>
</dbReference>
<feature type="signal peptide" evidence="1">
    <location>
        <begin position="1"/>
        <end position="23"/>
    </location>
</feature>
<proteinExistence type="predicted"/>
<comment type="caution">
    <text evidence="3">The sequence shown here is derived from an EMBL/GenBank/DDBJ whole genome shotgun (WGS) entry which is preliminary data.</text>
</comment>
<dbReference type="InterPro" id="IPR008752">
    <property type="entry name" value="Peptidase_M11"/>
</dbReference>
<dbReference type="SUPFAM" id="SSF55486">
    <property type="entry name" value="Metalloproteases ('zincins'), catalytic domain"/>
    <property type="match status" value="1"/>
</dbReference>
<keyword evidence="1" id="KW-0732">Signal</keyword>
<evidence type="ECO:0000256" key="1">
    <source>
        <dbReference type="SAM" id="SignalP"/>
    </source>
</evidence>
<evidence type="ECO:0000259" key="2">
    <source>
        <dbReference type="Pfam" id="PF05548"/>
    </source>
</evidence>
<dbReference type="Pfam" id="PF05548">
    <property type="entry name" value="Peptidase_M11"/>
    <property type="match status" value="1"/>
</dbReference>
<feature type="chain" id="PRO_5041914034" description="Peptidase M11 gametolysin domain-containing protein" evidence="1">
    <location>
        <begin position="24"/>
        <end position="469"/>
    </location>
</feature>
<dbReference type="Proteomes" id="UP001054902">
    <property type="component" value="Unassembled WGS sequence"/>
</dbReference>
<name>A0AAD3HFN8_9STRA</name>
<feature type="domain" description="Peptidase M11 gametolysin" evidence="2">
    <location>
        <begin position="178"/>
        <end position="340"/>
    </location>
</feature>